<dbReference type="InterPro" id="IPR018044">
    <property type="entry name" value="Peptidase_S11"/>
</dbReference>
<comment type="similarity">
    <text evidence="1 9">Belongs to the peptidase S11 family.</text>
</comment>
<keyword evidence="10" id="KW-1133">Transmembrane helix</keyword>
<feature type="active site" description="Acyl-ester intermediate" evidence="7">
    <location>
        <position position="66"/>
    </location>
</feature>
<accession>A0A919S2W8</accession>
<evidence type="ECO:0000259" key="12">
    <source>
        <dbReference type="Pfam" id="PF00768"/>
    </source>
</evidence>
<dbReference type="Gene3D" id="3.40.710.10">
    <property type="entry name" value="DD-peptidase/beta-lactamase superfamily"/>
    <property type="match status" value="1"/>
</dbReference>
<evidence type="ECO:0000313" key="14">
    <source>
        <dbReference type="Proteomes" id="UP000679179"/>
    </source>
</evidence>
<dbReference type="GO" id="GO:0009252">
    <property type="term" value="P:peptidoglycan biosynthetic process"/>
    <property type="evidence" value="ECO:0007669"/>
    <property type="project" value="UniProtKB-KW"/>
</dbReference>
<feature type="active site" description="Proton acceptor" evidence="7">
    <location>
        <position position="69"/>
    </location>
</feature>
<keyword evidence="3" id="KW-0378">Hydrolase</keyword>
<evidence type="ECO:0000256" key="3">
    <source>
        <dbReference type="ARBA" id="ARBA00022801"/>
    </source>
</evidence>
<evidence type="ECO:0000256" key="9">
    <source>
        <dbReference type="RuleBase" id="RU004016"/>
    </source>
</evidence>
<keyword evidence="10" id="KW-0812">Transmembrane</keyword>
<feature type="transmembrane region" description="Helical" evidence="10">
    <location>
        <begin position="391"/>
        <end position="415"/>
    </location>
</feature>
<keyword evidence="5" id="KW-0573">Peptidoglycan synthesis</keyword>
<feature type="chain" id="PRO_5036851418" evidence="11">
    <location>
        <begin position="27"/>
        <end position="429"/>
    </location>
</feature>
<keyword evidence="14" id="KW-1185">Reference proteome</keyword>
<evidence type="ECO:0000313" key="13">
    <source>
        <dbReference type="EMBL" id="GIM30484.1"/>
    </source>
</evidence>
<evidence type="ECO:0000256" key="7">
    <source>
        <dbReference type="PIRSR" id="PIRSR618044-1"/>
    </source>
</evidence>
<keyword evidence="4" id="KW-0133">Cell shape</keyword>
<keyword evidence="2 11" id="KW-0732">Signal</keyword>
<comment type="caution">
    <text evidence="13">The sequence shown here is derived from an EMBL/GenBank/DDBJ whole genome shotgun (WGS) entry which is preliminary data.</text>
</comment>
<feature type="active site" evidence="7">
    <location>
        <position position="126"/>
    </location>
</feature>
<gene>
    <name evidence="13" type="ORF">CPJCM30710_31500</name>
</gene>
<evidence type="ECO:0000256" key="6">
    <source>
        <dbReference type="ARBA" id="ARBA00023316"/>
    </source>
</evidence>
<dbReference type="EMBL" id="BOPZ01000039">
    <property type="protein sequence ID" value="GIM30484.1"/>
    <property type="molecule type" value="Genomic_DNA"/>
</dbReference>
<protein>
    <submittedName>
        <fullName evidence="13">D-alanyl-D-alanine carboxypeptidase</fullName>
    </submittedName>
</protein>
<dbReference type="GO" id="GO:0008360">
    <property type="term" value="P:regulation of cell shape"/>
    <property type="evidence" value="ECO:0007669"/>
    <property type="project" value="UniProtKB-KW"/>
</dbReference>
<dbReference type="Pfam" id="PF00768">
    <property type="entry name" value="Peptidase_S11"/>
    <property type="match status" value="1"/>
</dbReference>
<dbReference type="GO" id="GO:0006508">
    <property type="term" value="P:proteolysis"/>
    <property type="evidence" value="ECO:0007669"/>
    <property type="project" value="InterPro"/>
</dbReference>
<evidence type="ECO:0000256" key="2">
    <source>
        <dbReference type="ARBA" id="ARBA00022729"/>
    </source>
</evidence>
<dbReference type="InterPro" id="IPR001967">
    <property type="entry name" value="Peptidase_S11_N"/>
</dbReference>
<evidence type="ECO:0000256" key="4">
    <source>
        <dbReference type="ARBA" id="ARBA00022960"/>
    </source>
</evidence>
<evidence type="ECO:0000256" key="11">
    <source>
        <dbReference type="SAM" id="SignalP"/>
    </source>
</evidence>
<dbReference type="RefSeq" id="WP_212905153.1">
    <property type="nucleotide sequence ID" value="NZ_BOPZ01000039.1"/>
</dbReference>
<dbReference type="AlphaFoldDB" id="A0A919S2W8"/>
<organism evidence="13 14">
    <name type="scientific">Clostridium polyendosporum</name>
    <dbReference type="NCBI Taxonomy" id="69208"/>
    <lineage>
        <taxon>Bacteria</taxon>
        <taxon>Bacillati</taxon>
        <taxon>Bacillota</taxon>
        <taxon>Clostridia</taxon>
        <taxon>Eubacteriales</taxon>
        <taxon>Clostridiaceae</taxon>
        <taxon>Clostridium</taxon>
    </lineage>
</organism>
<dbReference type="PANTHER" id="PTHR21581">
    <property type="entry name" value="D-ALANYL-D-ALANINE CARBOXYPEPTIDASE"/>
    <property type="match status" value="1"/>
</dbReference>
<evidence type="ECO:0000256" key="5">
    <source>
        <dbReference type="ARBA" id="ARBA00022984"/>
    </source>
</evidence>
<name>A0A919S2W8_9CLOT</name>
<dbReference type="GO" id="GO:0009002">
    <property type="term" value="F:serine-type D-Ala-D-Ala carboxypeptidase activity"/>
    <property type="evidence" value="ECO:0007669"/>
    <property type="project" value="InterPro"/>
</dbReference>
<evidence type="ECO:0000256" key="1">
    <source>
        <dbReference type="ARBA" id="ARBA00007164"/>
    </source>
</evidence>
<keyword evidence="13" id="KW-0645">Protease</keyword>
<evidence type="ECO:0000256" key="8">
    <source>
        <dbReference type="PIRSR" id="PIRSR618044-2"/>
    </source>
</evidence>
<feature type="domain" description="Peptidase S11 D-alanyl-D-alanine carboxypeptidase A N-terminal" evidence="12">
    <location>
        <begin position="33"/>
        <end position="265"/>
    </location>
</feature>
<sequence length="429" mass="48225">MKRKGIITSLLLAFSISVFTPKIAKADEIVSSKLPNIWGKSALTMDYDTGEIIYYKDGDTKKYPASTTKLMTALVFAENGKKSELIPYTAEAKKQPEYSLNINFKPIDIGATMEADDVMKALLMYSANDSAYMIADYIGQGDYNKFVDKMNDKVKKLDLTNTHFTNPNGLHNADHYTTAYDLAVITQTAYKNDWVREVMGTEKSTIKISNGTVIDTVIDIENRNKNLNKDGNIGGKTGYTSEAGRCLATVYEKNGRKLVGVVLQSQYDANDQTVFEDMNKIMDWSFAAKKVNYLKAGTVVEKITVNYKPLKFFGPSKTIEVPLVLEDNVDYYENEVNKKELKSSVSTSDLDAWKLAKNKTSAKLVVSERSYEKEYNLKADITKSSLIKANIGIYFIFVLAVIILIVLSILLVSLIKRGSRRRTRRKNIF</sequence>
<dbReference type="Proteomes" id="UP000679179">
    <property type="component" value="Unassembled WGS sequence"/>
</dbReference>
<dbReference type="InterPro" id="IPR012338">
    <property type="entry name" value="Beta-lactam/transpept-like"/>
</dbReference>
<dbReference type="PANTHER" id="PTHR21581:SF26">
    <property type="entry name" value="D-ALANYL-D-ALANINE ENDOPEPTIDASE"/>
    <property type="match status" value="1"/>
</dbReference>
<dbReference type="SUPFAM" id="SSF56601">
    <property type="entry name" value="beta-lactamase/transpeptidase-like"/>
    <property type="match status" value="1"/>
</dbReference>
<keyword evidence="13" id="KW-0121">Carboxypeptidase</keyword>
<reference evidence="13" key="1">
    <citation type="submission" date="2021-03" db="EMBL/GenBank/DDBJ databases">
        <title>Taxonomic study of Clostridium polyendosporum from meadow-gley soil under rice.</title>
        <authorList>
            <person name="Kobayashi H."/>
            <person name="Tanizawa Y."/>
            <person name="Yagura M."/>
        </authorList>
    </citation>
    <scope>NUCLEOTIDE SEQUENCE</scope>
    <source>
        <strain evidence="13">JCM 30710</strain>
    </source>
</reference>
<feature type="signal peptide" evidence="11">
    <location>
        <begin position="1"/>
        <end position="26"/>
    </location>
</feature>
<keyword evidence="6" id="KW-0961">Cell wall biogenesis/degradation</keyword>
<dbReference type="PRINTS" id="PR00725">
    <property type="entry name" value="DADACBPTASE1"/>
</dbReference>
<keyword evidence="10" id="KW-0472">Membrane</keyword>
<dbReference type="GO" id="GO:0071555">
    <property type="term" value="P:cell wall organization"/>
    <property type="evidence" value="ECO:0007669"/>
    <property type="project" value="UniProtKB-KW"/>
</dbReference>
<evidence type="ECO:0000256" key="10">
    <source>
        <dbReference type="SAM" id="Phobius"/>
    </source>
</evidence>
<feature type="binding site" evidence="8">
    <location>
        <position position="236"/>
    </location>
    <ligand>
        <name>substrate</name>
    </ligand>
</feature>
<proteinExistence type="inferred from homology"/>